<reference evidence="1" key="1">
    <citation type="submission" date="2018-11" db="EMBL/GenBank/DDBJ databases">
        <title>The sequence and de novo assembly of Larimichthys crocea genome using PacBio and Hi-C technologies.</title>
        <authorList>
            <person name="Xu P."/>
            <person name="Chen B."/>
            <person name="Zhou Z."/>
            <person name="Ke Q."/>
            <person name="Wu Y."/>
            <person name="Bai H."/>
            <person name="Pu F."/>
        </authorList>
    </citation>
    <scope>NUCLEOTIDE SEQUENCE</scope>
    <source>
        <tissue evidence="1">Muscle</tissue>
    </source>
</reference>
<comment type="caution">
    <text evidence="1">The sequence shown here is derived from an EMBL/GenBank/DDBJ whole genome shotgun (WGS) entry which is preliminary data.</text>
</comment>
<name>A0ACD3QWT6_LARCR</name>
<proteinExistence type="predicted"/>
<dbReference type="EMBL" id="CM011687">
    <property type="protein sequence ID" value="TMS10943.1"/>
    <property type="molecule type" value="Genomic_DNA"/>
</dbReference>
<evidence type="ECO:0000313" key="1">
    <source>
        <dbReference type="EMBL" id="TMS10943.1"/>
    </source>
</evidence>
<gene>
    <name evidence="1" type="ORF">E3U43_019936</name>
</gene>
<evidence type="ECO:0000313" key="2">
    <source>
        <dbReference type="Proteomes" id="UP000793456"/>
    </source>
</evidence>
<dbReference type="Proteomes" id="UP000793456">
    <property type="component" value="Chromosome XIV"/>
</dbReference>
<accession>A0ACD3QWT6</accession>
<organism evidence="1 2">
    <name type="scientific">Larimichthys crocea</name>
    <name type="common">Large yellow croaker</name>
    <name type="synonym">Pseudosciaena crocea</name>
    <dbReference type="NCBI Taxonomy" id="215358"/>
    <lineage>
        <taxon>Eukaryota</taxon>
        <taxon>Metazoa</taxon>
        <taxon>Chordata</taxon>
        <taxon>Craniata</taxon>
        <taxon>Vertebrata</taxon>
        <taxon>Euteleostomi</taxon>
        <taxon>Actinopterygii</taxon>
        <taxon>Neopterygii</taxon>
        <taxon>Teleostei</taxon>
        <taxon>Neoteleostei</taxon>
        <taxon>Acanthomorphata</taxon>
        <taxon>Eupercaria</taxon>
        <taxon>Sciaenidae</taxon>
        <taxon>Larimichthys</taxon>
    </lineage>
</organism>
<sequence length="280" mass="31017">MSELRPKSGVDEDNTEAIFLLSSCSNSRRSYSISDSPNQTPAPQASTDITSCVKDLIYTDSDLIVTPIMDNPKIVKSPPVRFDPKTLCVAAYSVEKLQSLSDEEWTVFLLQLCSSLGEQNSSVPLSSSSTAPSPPSIRSRLNLLCYLCCVVGHKVIGNRLINSPLLPVLTQQLRQAPNWDVGAFQHPLPESSCVTSFKHTPESLLVTQPFMLLVSLTQEGSEREERRAEMWGKRKKTKLTAVSTLTDLLRENLRNNKIKQLLLPPLGEFLYLIASQVNLA</sequence>
<keyword evidence="2" id="KW-1185">Reference proteome</keyword>
<protein>
    <submittedName>
        <fullName evidence="1">Uncharacterized protein</fullName>
    </submittedName>
</protein>